<evidence type="ECO:0000313" key="2">
    <source>
        <dbReference type="Proteomes" id="UP000193498"/>
    </source>
</evidence>
<reference evidence="1 2" key="1">
    <citation type="submission" date="2016-07" db="EMBL/GenBank/DDBJ databases">
        <title>Pervasive Adenine N6-methylation of Active Genes in Fungi.</title>
        <authorList>
            <consortium name="DOE Joint Genome Institute"/>
            <person name="Mondo S.J."/>
            <person name="Dannebaum R.O."/>
            <person name="Kuo R.C."/>
            <person name="Labutti K."/>
            <person name="Haridas S."/>
            <person name="Kuo A."/>
            <person name="Salamov A."/>
            <person name="Ahrendt S.R."/>
            <person name="Lipzen A."/>
            <person name="Sullivan W."/>
            <person name="Andreopoulos W.B."/>
            <person name="Clum A."/>
            <person name="Lindquist E."/>
            <person name="Daum C."/>
            <person name="Ramamoorthy G.K."/>
            <person name="Gryganskyi A."/>
            <person name="Culley D."/>
            <person name="Magnuson J.K."/>
            <person name="James T.Y."/>
            <person name="O'Malley M.A."/>
            <person name="Stajich J.E."/>
            <person name="Spatafora J.W."/>
            <person name="Visel A."/>
            <person name="Grigoriev I.V."/>
        </authorList>
    </citation>
    <scope>NUCLEOTIDE SEQUENCE [LARGE SCALE GENOMIC DNA]</scope>
    <source>
        <strain evidence="1 2">CBS 931.73</strain>
    </source>
</reference>
<dbReference type="EMBL" id="MCFE01000415">
    <property type="protein sequence ID" value="ORX89880.1"/>
    <property type="molecule type" value="Genomic_DNA"/>
</dbReference>
<gene>
    <name evidence="1" type="ORF">K493DRAFT_64167</name>
</gene>
<protein>
    <submittedName>
        <fullName evidence="1">Uncharacterized protein</fullName>
    </submittedName>
</protein>
<proteinExistence type="predicted"/>
<dbReference type="InParanoid" id="A0A1Y1XVU9"/>
<organism evidence="1 2">
    <name type="scientific">Basidiobolus meristosporus CBS 931.73</name>
    <dbReference type="NCBI Taxonomy" id="1314790"/>
    <lineage>
        <taxon>Eukaryota</taxon>
        <taxon>Fungi</taxon>
        <taxon>Fungi incertae sedis</taxon>
        <taxon>Zoopagomycota</taxon>
        <taxon>Entomophthoromycotina</taxon>
        <taxon>Basidiobolomycetes</taxon>
        <taxon>Basidiobolales</taxon>
        <taxon>Basidiobolaceae</taxon>
        <taxon>Basidiobolus</taxon>
    </lineage>
</organism>
<accession>A0A1Y1XVU9</accession>
<evidence type="ECO:0000313" key="1">
    <source>
        <dbReference type="EMBL" id="ORX89880.1"/>
    </source>
</evidence>
<keyword evidence="2" id="KW-1185">Reference proteome</keyword>
<sequence>MPPRLCSMVLVKLPYAIGLDTGCGHNRHLTAVVPSLLASDAKSPRTELEFVSVRRCHHTICINKQTLVSPINPRISLIKSIKRAMENAADTIMNLISPT</sequence>
<name>A0A1Y1XVU9_9FUNG</name>
<dbReference type="AlphaFoldDB" id="A0A1Y1XVU9"/>
<dbReference type="Proteomes" id="UP000193498">
    <property type="component" value="Unassembled WGS sequence"/>
</dbReference>
<comment type="caution">
    <text evidence="1">The sequence shown here is derived from an EMBL/GenBank/DDBJ whole genome shotgun (WGS) entry which is preliminary data.</text>
</comment>